<gene>
    <name evidence="1" type="ORF">S01H4_34255</name>
</gene>
<organism evidence="1">
    <name type="scientific">marine sediment metagenome</name>
    <dbReference type="NCBI Taxonomy" id="412755"/>
    <lineage>
        <taxon>unclassified sequences</taxon>
        <taxon>metagenomes</taxon>
        <taxon>ecological metagenomes</taxon>
    </lineage>
</organism>
<accession>X1BYB1</accession>
<sequence length="188" mass="21594">MKIVVNITSYVGTGGNAEHYYAKVWELDTKDSIYVVAQRALMGHGEELERTFTDVKETRRLNQKDDTRQWKIGGLTERFGSIKQIKNFVSDKYPDSDLAFLWFNNMESEDRDIVERNPAIPEKTGEKIKIQNFEGFSSEFVNLTEGSIHEVLGVPARYQGKETPGFEGVWVWGVTEPVKILTHEYIKV</sequence>
<dbReference type="AlphaFoldDB" id="X1BYB1"/>
<proteinExistence type="predicted"/>
<protein>
    <submittedName>
        <fullName evidence="1">Uncharacterized protein</fullName>
    </submittedName>
</protein>
<comment type="caution">
    <text evidence="1">The sequence shown here is derived from an EMBL/GenBank/DDBJ whole genome shotgun (WGS) entry which is preliminary data.</text>
</comment>
<name>X1BYB1_9ZZZZ</name>
<dbReference type="EMBL" id="BART01018117">
    <property type="protein sequence ID" value="GAG86112.1"/>
    <property type="molecule type" value="Genomic_DNA"/>
</dbReference>
<evidence type="ECO:0000313" key="1">
    <source>
        <dbReference type="EMBL" id="GAG86112.1"/>
    </source>
</evidence>
<reference evidence="1" key="1">
    <citation type="journal article" date="2014" name="Front. Microbiol.">
        <title>High frequency of phylogenetically diverse reductive dehalogenase-homologous genes in deep subseafloor sedimentary metagenomes.</title>
        <authorList>
            <person name="Kawai M."/>
            <person name="Futagami T."/>
            <person name="Toyoda A."/>
            <person name="Takaki Y."/>
            <person name="Nishi S."/>
            <person name="Hori S."/>
            <person name="Arai W."/>
            <person name="Tsubouchi T."/>
            <person name="Morono Y."/>
            <person name="Uchiyama I."/>
            <person name="Ito T."/>
            <person name="Fujiyama A."/>
            <person name="Inagaki F."/>
            <person name="Takami H."/>
        </authorList>
    </citation>
    <scope>NUCLEOTIDE SEQUENCE</scope>
    <source>
        <strain evidence="1">Expedition CK06-06</strain>
    </source>
</reference>